<comment type="caution">
    <text evidence="1">The sequence shown here is derived from an EMBL/GenBank/DDBJ whole genome shotgun (WGS) entry which is preliminary data.</text>
</comment>
<sequence>MISLDSKLEGVEGGFVECRNVLGAQGFSIGGNWDYAGGSFDLALDRRNQVWLRLPFGVTSGNLDAESEDSNALIRFGRPYVLHHIYKEGPDADVQSGVAGALVDQ</sequence>
<dbReference type="Proteomes" id="UP000053750">
    <property type="component" value="Unassembled WGS sequence"/>
</dbReference>
<name>A0A9W5S138_9BACL</name>
<dbReference type="InterPro" id="IPR036491">
    <property type="entry name" value="YugN-like_sf"/>
</dbReference>
<keyword evidence="2" id="KW-1185">Reference proteome</keyword>
<reference evidence="1 2" key="1">
    <citation type="submission" date="2014-02" db="EMBL/GenBank/DDBJ databases">
        <title>Genome sequence of Paenibacillus darwinianus reveals adaptive mechanisms for survival in Antarctic soils.</title>
        <authorList>
            <person name="Dsouza M."/>
            <person name="Taylor M.W."/>
            <person name="Turner S.J."/>
            <person name="Aislabie J."/>
        </authorList>
    </citation>
    <scope>NUCLEOTIDE SEQUENCE [LARGE SCALE GENOMIC DNA]</scope>
    <source>
        <strain evidence="1 2">CE1</strain>
    </source>
</reference>
<dbReference type="InterPro" id="IPR014967">
    <property type="entry name" value="Uncharacterised_YugN-like"/>
</dbReference>
<organism evidence="1 2">
    <name type="scientific">Paenibacillus darwinianus</name>
    <dbReference type="NCBI Taxonomy" id="1380763"/>
    <lineage>
        <taxon>Bacteria</taxon>
        <taxon>Bacillati</taxon>
        <taxon>Bacillota</taxon>
        <taxon>Bacilli</taxon>
        <taxon>Bacillales</taxon>
        <taxon>Paenibacillaceae</taxon>
        <taxon>Paenibacillus</taxon>
    </lineage>
</organism>
<feature type="non-terminal residue" evidence="1">
    <location>
        <position position="105"/>
    </location>
</feature>
<proteinExistence type="predicted"/>
<protein>
    <submittedName>
        <fullName evidence="1">Uncharacterized protein</fullName>
    </submittedName>
</protein>
<evidence type="ECO:0000313" key="1">
    <source>
        <dbReference type="EMBL" id="EXX89524.1"/>
    </source>
</evidence>
<dbReference type="EMBL" id="JFHU01000093">
    <property type="protein sequence ID" value="EXX89524.1"/>
    <property type="molecule type" value="Genomic_DNA"/>
</dbReference>
<dbReference type="Pfam" id="PF08868">
    <property type="entry name" value="YugN"/>
    <property type="match status" value="1"/>
</dbReference>
<dbReference type="SUPFAM" id="SSF160755">
    <property type="entry name" value="YugN-like"/>
    <property type="match status" value="1"/>
</dbReference>
<dbReference type="Gene3D" id="3.30.310.100">
    <property type="entry name" value="YugN-like"/>
    <property type="match status" value="1"/>
</dbReference>
<dbReference type="OrthoDB" id="2988890at2"/>
<dbReference type="AlphaFoldDB" id="A0A9W5S138"/>
<accession>A0A9W5S138</accession>
<evidence type="ECO:0000313" key="2">
    <source>
        <dbReference type="Proteomes" id="UP000053750"/>
    </source>
</evidence>
<gene>
    <name evidence="1" type="ORF">BG53_15505</name>
</gene>
<dbReference type="RefSeq" id="WP_036586087.1">
    <property type="nucleotide sequence ID" value="NZ_KK082115.1"/>
</dbReference>